<comment type="subcellular location">
    <subcellularLocation>
        <location evidence="1">Membrane</location>
    </subcellularLocation>
</comment>
<dbReference type="InterPro" id="IPR000184">
    <property type="entry name" value="Bac_surfAg_D15"/>
</dbReference>
<evidence type="ECO:0000313" key="4">
    <source>
        <dbReference type="EMBL" id="AWL08853.1"/>
    </source>
</evidence>
<sequence length="468" mass="54831">MRRILPPNVFIFSIFICLGLGLSTSLCGQMVEVDSIQFKGNERSKRSILRRELDFKEGDLLDLNEIDKKLEFSRRKLMNTNLFIWVRSEYHLTKSGKLSINFDVLEQWYFLGYPVFQLADRNLNEWWARGHPLDRAIYGIHLLHNNFRGRAERLMLKAETGFTQRLEFSYNNPYVDRKKTLGIGFNLDYLTSKNIAYKTQADTLVYLGSENILREKWSGGISFRKRFRFYDFQTFEVKYSHNLVSDTITKLNPAYFQGKSNEQNFMQLGYTFSYDFRDYVVYPLVGKKIDISFQKYGVLAQDEINFWEINAGLSYFFDLGKKFYFSSQFKGKITQDGATVPYANQRGLGYRNEVVRGFELKVVDGTDYFLSRNTLKYQLYKQIIPLSFIPYKQFNQMPLSIYPTAFLDLAYVNQANRVETKSNFANKWLFGYGVGLDIVTYYNFVLKMALPFNNGGKYGFVVGLGREF</sequence>
<reference evidence="5" key="1">
    <citation type="submission" date="2018-05" db="EMBL/GenBank/DDBJ databases">
        <title>Pseudarcicella sp. HME7025 Genome sequencing and assembly.</title>
        <authorList>
            <person name="Kim H."/>
            <person name="Kang H."/>
            <person name="Joh K."/>
        </authorList>
    </citation>
    <scope>NUCLEOTIDE SEQUENCE [LARGE SCALE GENOMIC DNA]</scope>
    <source>
        <strain evidence="5">HME7025</strain>
    </source>
</reference>
<dbReference type="EMBL" id="CP029346">
    <property type="protein sequence ID" value="AWL08853.1"/>
    <property type="molecule type" value="Genomic_DNA"/>
</dbReference>
<accession>A0A2S2DU05</accession>
<dbReference type="Pfam" id="PF07244">
    <property type="entry name" value="POTRA"/>
    <property type="match status" value="1"/>
</dbReference>
<dbReference type="KEGG" id="psez:HME7025_00989"/>
<dbReference type="OrthoDB" id="9768717at2"/>
<organism evidence="4 5">
    <name type="scientific">Aquirufa nivalisilvae</name>
    <dbReference type="NCBI Taxonomy" id="2516557"/>
    <lineage>
        <taxon>Bacteria</taxon>
        <taxon>Pseudomonadati</taxon>
        <taxon>Bacteroidota</taxon>
        <taxon>Cytophagia</taxon>
        <taxon>Cytophagales</taxon>
        <taxon>Flectobacillaceae</taxon>
        <taxon>Aquirufa</taxon>
    </lineage>
</organism>
<dbReference type="InterPro" id="IPR034746">
    <property type="entry name" value="POTRA"/>
</dbReference>
<keyword evidence="2" id="KW-0472">Membrane</keyword>
<dbReference type="Gene3D" id="3.10.20.310">
    <property type="entry name" value="membrane protein fhac"/>
    <property type="match status" value="1"/>
</dbReference>
<evidence type="ECO:0000256" key="1">
    <source>
        <dbReference type="ARBA" id="ARBA00004370"/>
    </source>
</evidence>
<name>A0A2S2DU05_9BACT</name>
<dbReference type="InterPro" id="IPR010827">
    <property type="entry name" value="BamA/TamA_POTRA"/>
</dbReference>
<dbReference type="Gene3D" id="2.40.160.50">
    <property type="entry name" value="membrane protein fhac: a member of the omp85/tpsb transporter family"/>
    <property type="match status" value="1"/>
</dbReference>
<protein>
    <recommendedName>
        <fullName evidence="3">POTRA domain-containing protein</fullName>
    </recommendedName>
</protein>
<dbReference type="RefSeq" id="WP_109322579.1">
    <property type="nucleotide sequence ID" value="NZ_CP029346.1"/>
</dbReference>
<dbReference type="Pfam" id="PF01103">
    <property type="entry name" value="Omp85"/>
    <property type="match status" value="1"/>
</dbReference>
<evidence type="ECO:0000259" key="3">
    <source>
        <dbReference type="PROSITE" id="PS51779"/>
    </source>
</evidence>
<dbReference type="GO" id="GO:0019867">
    <property type="term" value="C:outer membrane"/>
    <property type="evidence" value="ECO:0007669"/>
    <property type="project" value="InterPro"/>
</dbReference>
<dbReference type="PROSITE" id="PS51779">
    <property type="entry name" value="POTRA"/>
    <property type="match status" value="1"/>
</dbReference>
<evidence type="ECO:0000313" key="5">
    <source>
        <dbReference type="Proteomes" id="UP000245468"/>
    </source>
</evidence>
<evidence type="ECO:0000256" key="2">
    <source>
        <dbReference type="ARBA" id="ARBA00023136"/>
    </source>
</evidence>
<gene>
    <name evidence="4" type="ORF">HME7025_00989</name>
</gene>
<dbReference type="Proteomes" id="UP000245468">
    <property type="component" value="Chromosome"/>
</dbReference>
<proteinExistence type="predicted"/>
<dbReference type="AlphaFoldDB" id="A0A2S2DU05"/>
<feature type="domain" description="POTRA" evidence="3">
    <location>
        <begin position="31"/>
        <end position="107"/>
    </location>
</feature>
<keyword evidence="5" id="KW-1185">Reference proteome</keyword>